<dbReference type="GO" id="GO:0003887">
    <property type="term" value="F:DNA-directed DNA polymerase activity"/>
    <property type="evidence" value="ECO:0007669"/>
    <property type="project" value="InterPro"/>
</dbReference>
<evidence type="ECO:0000256" key="3">
    <source>
        <dbReference type="ARBA" id="ARBA00022741"/>
    </source>
</evidence>
<feature type="region of interest" description="Disordered" evidence="6">
    <location>
        <begin position="1202"/>
        <end position="1291"/>
    </location>
</feature>
<dbReference type="EMBL" id="KQ995297">
    <property type="protein sequence ID" value="KZV47382.1"/>
    <property type="molecule type" value="Genomic_DNA"/>
</dbReference>
<feature type="region of interest" description="Disordered" evidence="6">
    <location>
        <begin position="113"/>
        <end position="137"/>
    </location>
</feature>
<evidence type="ECO:0000259" key="7">
    <source>
        <dbReference type="PROSITE" id="PS50848"/>
    </source>
</evidence>
<dbReference type="Proteomes" id="UP000250235">
    <property type="component" value="Unassembled WGS sequence"/>
</dbReference>
<evidence type="ECO:0000313" key="8">
    <source>
        <dbReference type="EMBL" id="KZV47382.1"/>
    </source>
</evidence>
<dbReference type="Pfam" id="PF01852">
    <property type="entry name" value="START"/>
    <property type="match status" value="1"/>
</dbReference>
<dbReference type="InterPro" id="IPR002913">
    <property type="entry name" value="START_lipid-bd_dom"/>
</dbReference>
<dbReference type="InterPro" id="IPR050238">
    <property type="entry name" value="DNA_Rep/Repair_Clamp_Loader"/>
</dbReference>
<dbReference type="InterPro" id="IPR023393">
    <property type="entry name" value="START-like_dom_sf"/>
</dbReference>
<comment type="similarity">
    <text evidence="1">Belongs to the DnaX/STICHEL family.</text>
</comment>
<feature type="compositionally biased region" description="Basic and acidic residues" evidence="6">
    <location>
        <begin position="843"/>
        <end position="855"/>
    </location>
</feature>
<dbReference type="Gene3D" id="1.10.8.60">
    <property type="match status" value="1"/>
</dbReference>
<dbReference type="PROSITE" id="PS50848">
    <property type="entry name" value="START"/>
    <property type="match status" value="1"/>
</dbReference>
<dbReference type="Gene3D" id="3.40.50.300">
    <property type="entry name" value="P-loop containing nucleotide triphosphate hydrolases"/>
    <property type="match status" value="1"/>
</dbReference>
<evidence type="ECO:0000256" key="4">
    <source>
        <dbReference type="ARBA" id="ARBA00022833"/>
    </source>
</evidence>
<dbReference type="InterPro" id="IPR054506">
    <property type="entry name" value="DnaA_N-like_STI"/>
</dbReference>
<dbReference type="Pfam" id="PF23007">
    <property type="entry name" value="DnaA_N-like_STI"/>
    <property type="match status" value="1"/>
</dbReference>
<feature type="domain" description="START" evidence="7">
    <location>
        <begin position="1346"/>
        <end position="1515"/>
    </location>
</feature>
<dbReference type="Pfam" id="PF13177">
    <property type="entry name" value="DNA_pol3_delta2"/>
    <property type="match status" value="1"/>
</dbReference>
<feature type="compositionally biased region" description="Basic and acidic residues" evidence="6">
    <location>
        <begin position="1236"/>
        <end position="1249"/>
    </location>
</feature>
<keyword evidence="3" id="KW-0547">Nucleotide-binding</keyword>
<dbReference type="GO" id="GO:0009360">
    <property type="term" value="C:DNA polymerase III complex"/>
    <property type="evidence" value="ECO:0007669"/>
    <property type="project" value="InterPro"/>
</dbReference>
<dbReference type="CDD" id="cd00177">
    <property type="entry name" value="START"/>
    <property type="match status" value="1"/>
</dbReference>
<evidence type="ECO:0000256" key="1">
    <source>
        <dbReference type="ARBA" id="ARBA00006360"/>
    </source>
</evidence>
<feature type="region of interest" description="Disordered" evidence="6">
    <location>
        <begin position="26"/>
        <end position="45"/>
    </location>
</feature>
<gene>
    <name evidence="8" type="ORF">F511_07796</name>
</gene>
<dbReference type="CDD" id="cd18137">
    <property type="entry name" value="HLD_clamp_pol_III_gamma_tau"/>
    <property type="match status" value="1"/>
</dbReference>
<evidence type="ECO:0000256" key="6">
    <source>
        <dbReference type="SAM" id="MobiDB-lite"/>
    </source>
</evidence>
<accession>A0A2Z7CJX7</accession>
<dbReference type="Pfam" id="PF12169">
    <property type="entry name" value="DNA_pol3_gamma3"/>
    <property type="match status" value="1"/>
</dbReference>
<dbReference type="PANTHER" id="PTHR11669:SF63">
    <property type="entry name" value="PROTEIN STICHEL"/>
    <property type="match status" value="1"/>
</dbReference>
<feature type="compositionally biased region" description="Polar residues" evidence="6">
    <location>
        <begin position="814"/>
        <end position="825"/>
    </location>
</feature>
<dbReference type="GO" id="GO:0005663">
    <property type="term" value="C:DNA replication factor C complex"/>
    <property type="evidence" value="ECO:0007669"/>
    <property type="project" value="TreeGrafter"/>
</dbReference>
<name>A0A2Z7CJX7_9LAMI</name>
<keyword evidence="4" id="KW-0862">Zinc</keyword>
<dbReference type="InterPro" id="IPR012763">
    <property type="entry name" value="DNA_pol_III_sug/sutau_N"/>
</dbReference>
<keyword evidence="5" id="KW-0067">ATP-binding</keyword>
<dbReference type="GO" id="GO:0003689">
    <property type="term" value="F:DNA clamp loader activity"/>
    <property type="evidence" value="ECO:0007669"/>
    <property type="project" value="TreeGrafter"/>
</dbReference>
<dbReference type="GO" id="GO:0008289">
    <property type="term" value="F:lipid binding"/>
    <property type="evidence" value="ECO:0007669"/>
    <property type="project" value="InterPro"/>
</dbReference>
<protein>
    <submittedName>
        <fullName evidence="8">Protein STICHEL-like</fullName>
    </submittedName>
</protein>
<dbReference type="InterPro" id="IPR022754">
    <property type="entry name" value="DNA_pol_III_gamma-3"/>
</dbReference>
<feature type="compositionally biased region" description="Basic and acidic residues" evidence="6">
    <location>
        <begin position="394"/>
        <end position="404"/>
    </location>
</feature>
<dbReference type="SMART" id="SM00382">
    <property type="entry name" value="AAA"/>
    <property type="match status" value="1"/>
</dbReference>
<dbReference type="Pfam" id="PF22608">
    <property type="entry name" value="DNAX_ATPase_lid"/>
    <property type="match status" value="1"/>
</dbReference>
<dbReference type="Gene3D" id="3.30.530.20">
    <property type="match status" value="1"/>
</dbReference>
<evidence type="ECO:0000313" key="9">
    <source>
        <dbReference type="Proteomes" id="UP000250235"/>
    </source>
</evidence>
<dbReference type="FunFam" id="3.30.530.20:FF:000029">
    <property type="entry name" value="START domain-containing protein 10"/>
    <property type="match status" value="1"/>
</dbReference>
<sequence length="1535" mass="170272">MGGMVGGGGIDPGCLDLKKELSQIRKGARVSRDPGTSSSWHSPMNSVRSLGKHHYAHHYKNAHDDASAIPDSWQTPLHVKSNSNCGSRDDSVSRGNVNVREKGRKVFLYNWSSKSESEKDGDPENENDEEAYSSHEESVDLECSNHESKLVGNHSKSYAYLSDGYDSSIFKCKDANLVPSIRHTTKKSKRSKQYSKTWLRSNGRLQKQILLSGCCVNNMVENLTDVGLKKDGLVSLEYHSDDTEDECYSFLARSSMKQFHGKEEDSTSHSTPALSTSSYYDYGFKDSSAIMPHNPTMGDDLADEADDQMDFSVQQRCGIPCYWSKKLTRKTRVGYGSSYPPSISETLRRKGSTILCGSQRSYQRRHQTSMASNKRRLSSRTTAKFVVSLLSNSGEDRGNEHSGHESSSNFGELDLEASNRLDGKRWSSSCRSRDKFEHVAPNSAISRKESPQTAINLCQKYRPTLFEDLIGQNIVVQSLMSAISRGRIAPIYLFQGPHGTGKTSSARIFATALNCLATNDFKPCGICRECVDSISGKISDLFEVDGSDKKGIETVENLLRNLLREPRSNLVKYKVFVVDDCHLLPSKTWLSLHRILEKPLQRVVIILVTTDIDNVHHTMLSRCQRFTFNKVSICDIIARLRKIADDENLDVESDVFELIASNADGSPRDAETMLDQLTLFGKRITTSMVNKLIGAVPDERLLNLLELAMTSNATETVKRARELMNSGHDPVVLTSRMATLVVDIIAGHFLDIDPKNNDSFFAGRNLSEGELDTLKHVLTILSESEKHLRVSTERSTWFTATLLQLSSGPLLGQANSGGSRRQSFKTTEEDRIKMVGGSSAQKPRTDEQFAHEKSGSELSFSISAGQNTTRKDDPISLVGAASGDSSANQFVNGEALVLSQYDCGNRKTALRYMNLKVLADIWVLCIEKCHSQTLRQMLSSHGKLVCISEVKGGFVAYVAFQDSAIKTRAEGFLSSIAYLFEIVLQHNVEVEIILLPDSLGQKQIKKYIFAARNNNLGCSKRTESKLEELINSEYKVNQTRQFEAAKENDTSSTWSESKPLVPVQRMRSIIRDQRLETALSHATERGISEPVAHSKAETNHNLNQNYLFHQNRSKLTSSENLPSQHWQNEFSYDITASKMNKERASDKDRTTKMIDGHPIAPSLLHSTSFGSNIGQENIALKSGSLNAGFSGLFCWNSSQPLRRPAHPGNGSPLGSSGWKSTARRVVSGAPPTALENPKDRVPFAPDRKGSRQIGSVTSGKGLTLKAGHKGSSPEPVGCRRTARAARPARAGHRVPAVGRVGNGSLGSISEDSLRRYVYHASENCIQELLSASESNRVGSLSGNDVWEAVGMENGVEISRRRSGSLHTFRSRWVLKSVSPQQFMTVANAIDAAKQWDPDLVEAKYIKDLEENLSIIRLRFGDKSKPSFRNREFIVYERRETMDDGTLVVAVASLPKEIAAGLHPKQNNSIRGLLLQSGWVVEKLEHDSCMVTYIVQLDPAGWLPKCFANRFNTKLVMIIENLKKQVLACPTPRGDP</sequence>
<feature type="compositionally biased region" description="Polar residues" evidence="6">
    <location>
        <begin position="34"/>
        <end position="45"/>
    </location>
</feature>
<dbReference type="GO" id="GO:0005524">
    <property type="term" value="F:ATP binding"/>
    <property type="evidence" value="ECO:0007669"/>
    <property type="project" value="UniProtKB-KW"/>
</dbReference>
<evidence type="ECO:0000256" key="5">
    <source>
        <dbReference type="ARBA" id="ARBA00022840"/>
    </source>
</evidence>
<dbReference type="InterPro" id="IPR045085">
    <property type="entry name" value="HLD_clamp_pol_III_gamma_tau"/>
</dbReference>
<proteinExistence type="inferred from homology"/>
<organism evidence="8 9">
    <name type="scientific">Dorcoceras hygrometricum</name>
    <dbReference type="NCBI Taxonomy" id="472368"/>
    <lineage>
        <taxon>Eukaryota</taxon>
        <taxon>Viridiplantae</taxon>
        <taxon>Streptophyta</taxon>
        <taxon>Embryophyta</taxon>
        <taxon>Tracheophyta</taxon>
        <taxon>Spermatophyta</taxon>
        <taxon>Magnoliopsida</taxon>
        <taxon>eudicotyledons</taxon>
        <taxon>Gunneridae</taxon>
        <taxon>Pentapetalae</taxon>
        <taxon>asterids</taxon>
        <taxon>lamiids</taxon>
        <taxon>Lamiales</taxon>
        <taxon>Gesneriaceae</taxon>
        <taxon>Didymocarpoideae</taxon>
        <taxon>Trichosporeae</taxon>
        <taxon>Loxocarpinae</taxon>
        <taxon>Dorcoceras</taxon>
    </lineage>
</organism>
<feature type="region of interest" description="Disordered" evidence="6">
    <location>
        <begin position="811"/>
        <end position="855"/>
    </location>
</feature>
<dbReference type="InterPro" id="IPR027417">
    <property type="entry name" value="P-loop_NTPase"/>
</dbReference>
<keyword evidence="2" id="KW-0479">Metal-binding</keyword>
<dbReference type="GO" id="GO:0006281">
    <property type="term" value="P:DNA repair"/>
    <property type="evidence" value="ECO:0007669"/>
    <property type="project" value="TreeGrafter"/>
</dbReference>
<evidence type="ECO:0000256" key="2">
    <source>
        <dbReference type="ARBA" id="ARBA00022723"/>
    </source>
</evidence>
<keyword evidence="9" id="KW-1185">Reference proteome</keyword>
<dbReference type="SUPFAM" id="SSF55961">
    <property type="entry name" value="Bet v1-like"/>
    <property type="match status" value="1"/>
</dbReference>
<dbReference type="OrthoDB" id="1911163at2759"/>
<dbReference type="GO" id="GO:0046872">
    <property type="term" value="F:metal ion binding"/>
    <property type="evidence" value="ECO:0007669"/>
    <property type="project" value="UniProtKB-KW"/>
</dbReference>
<reference evidence="8 9" key="1">
    <citation type="journal article" date="2015" name="Proc. Natl. Acad. Sci. U.S.A.">
        <title>The resurrection genome of Boea hygrometrica: A blueprint for survival of dehydration.</title>
        <authorList>
            <person name="Xiao L."/>
            <person name="Yang G."/>
            <person name="Zhang L."/>
            <person name="Yang X."/>
            <person name="Zhao S."/>
            <person name="Ji Z."/>
            <person name="Zhou Q."/>
            <person name="Hu M."/>
            <person name="Wang Y."/>
            <person name="Chen M."/>
            <person name="Xu Y."/>
            <person name="Jin H."/>
            <person name="Xiao X."/>
            <person name="Hu G."/>
            <person name="Bao F."/>
            <person name="Hu Y."/>
            <person name="Wan P."/>
            <person name="Li L."/>
            <person name="Deng X."/>
            <person name="Kuang T."/>
            <person name="Xiang C."/>
            <person name="Zhu J.K."/>
            <person name="Oliver M.J."/>
            <person name="He Y."/>
        </authorList>
    </citation>
    <scope>NUCLEOTIDE SEQUENCE [LARGE SCALE GENOMIC DNA]</scope>
    <source>
        <strain evidence="9">cv. XS01</strain>
    </source>
</reference>
<dbReference type="NCBIfam" id="TIGR02397">
    <property type="entry name" value="dnaX_nterm"/>
    <property type="match status" value="1"/>
</dbReference>
<dbReference type="InterPro" id="IPR003593">
    <property type="entry name" value="AAA+_ATPase"/>
</dbReference>
<dbReference type="SUPFAM" id="SSF52540">
    <property type="entry name" value="P-loop containing nucleoside triphosphate hydrolases"/>
    <property type="match status" value="1"/>
</dbReference>
<dbReference type="FunFam" id="1.10.8.60:FF:000013">
    <property type="entry name" value="DNA polymerase III subunit gamma/tau"/>
    <property type="match status" value="1"/>
</dbReference>
<dbReference type="GO" id="GO:0006261">
    <property type="term" value="P:DNA-templated DNA replication"/>
    <property type="evidence" value="ECO:0007669"/>
    <property type="project" value="TreeGrafter"/>
</dbReference>
<feature type="region of interest" description="Disordered" evidence="6">
    <location>
        <begin position="392"/>
        <end position="414"/>
    </location>
</feature>
<dbReference type="PANTHER" id="PTHR11669">
    <property type="entry name" value="REPLICATION FACTOR C / DNA POLYMERASE III GAMMA-TAU SUBUNIT"/>
    <property type="match status" value="1"/>
</dbReference>